<dbReference type="Proteomes" id="UP001151760">
    <property type="component" value="Unassembled WGS sequence"/>
</dbReference>
<organism evidence="2 3">
    <name type="scientific">Tanacetum coccineum</name>
    <dbReference type="NCBI Taxonomy" id="301880"/>
    <lineage>
        <taxon>Eukaryota</taxon>
        <taxon>Viridiplantae</taxon>
        <taxon>Streptophyta</taxon>
        <taxon>Embryophyta</taxon>
        <taxon>Tracheophyta</taxon>
        <taxon>Spermatophyta</taxon>
        <taxon>Magnoliopsida</taxon>
        <taxon>eudicotyledons</taxon>
        <taxon>Gunneridae</taxon>
        <taxon>Pentapetalae</taxon>
        <taxon>asterids</taxon>
        <taxon>campanulids</taxon>
        <taxon>Asterales</taxon>
        <taxon>Asteraceae</taxon>
        <taxon>Asteroideae</taxon>
        <taxon>Anthemideae</taxon>
        <taxon>Anthemidinae</taxon>
        <taxon>Tanacetum</taxon>
    </lineage>
</organism>
<reference evidence="2" key="1">
    <citation type="journal article" date="2022" name="Int. J. Mol. Sci.">
        <title>Draft Genome of Tanacetum Coccineum: Genomic Comparison of Closely Related Tanacetum-Family Plants.</title>
        <authorList>
            <person name="Yamashiro T."/>
            <person name="Shiraishi A."/>
            <person name="Nakayama K."/>
            <person name="Satake H."/>
        </authorList>
    </citation>
    <scope>NUCLEOTIDE SEQUENCE</scope>
</reference>
<dbReference type="PANTHER" id="PTHR11439:SF509">
    <property type="entry name" value="RNA-DIRECTED DNA POLYMERASE"/>
    <property type="match status" value="1"/>
</dbReference>
<keyword evidence="3" id="KW-1185">Reference proteome</keyword>
<gene>
    <name evidence="2" type="ORF">Tco_0857652</name>
</gene>
<protein>
    <submittedName>
        <fullName evidence="2">Ribonuclease H-like domain-containing protein</fullName>
    </submittedName>
</protein>
<feature type="region of interest" description="Disordered" evidence="1">
    <location>
        <begin position="155"/>
        <end position="178"/>
    </location>
</feature>
<dbReference type="PANTHER" id="PTHR11439">
    <property type="entry name" value="GAG-POL-RELATED RETROTRANSPOSON"/>
    <property type="match status" value="1"/>
</dbReference>
<reference evidence="2" key="2">
    <citation type="submission" date="2022-01" db="EMBL/GenBank/DDBJ databases">
        <authorList>
            <person name="Yamashiro T."/>
            <person name="Shiraishi A."/>
            <person name="Satake H."/>
            <person name="Nakayama K."/>
        </authorList>
    </citation>
    <scope>NUCLEOTIDE SEQUENCE</scope>
</reference>
<evidence type="ECO:0000256" key="1">
    <source>
        <dbReference type="SAM" id="MobiDB-lite"/>
    </source>
</evidence>
<evidence type="ECO:0000313" key="2">
    <source>
        <dbReference type="EMBL" id="GJT10610.1"/>
    </source>
</evidence>
<accession>A0ABQ5B719</accession>
<name>A0ABQ5B719_9ASTR</name>
<feature type="region of interest" description="Disordered" evidence="1">
    <location>
        <begin position="255"/>
        <end position="280"/>
    </location>
</feature>
<comment type="caution">
    <text evidence="2">The sequence shown here is derived from an EMBL/GenBank/DDBJ whole genome shotgun (WGS) entry which is preliminary data.</text>
</comment>
<sequence>MSSMGELTFFLGLQVMQRDDGIFISQDKYVADILKKFDFSSVKTTSTPIETNKVLLKDKEAEDVDVHLYRSMIGSLMYLTASRLDIMFAVYACARFQVTPKVSHLYAMKRIFRYLTRIKYWALGFGAARQKLVMLSQRTVTPLFASTLVPQVVEGEGLGQPSEPQRPSSIASPAHEEQVTIVASQPKDHHTREDDRVVRAATTATSLEAEQESGNIHKTRSTATLHETFSSGNGQVVELRGPRYHIGGCRASDLDFVTPTPQSSPLAGGHTPGSDKGRTT</sequence>
<feature type="compositionally biased region" description="Polar residues" evidence="1">
    <location>
        <begin position="162"/>
        <end position="171"/>
    </location>
</feature>
<evidence type="ECO:0000313" key="3">
    <source>
        <dbReference type="Proteomes" id="UP001151760"/>
    </source>
</evidence>
<proteinExistence type="predicted"/>
<dbReference type="EMBL" id="BQNB010013000">
    <property type="protein sequence ID" value="GJT10610.1"/>
    <property type="molecule type" value="Genomic_DNA"/>
</dbReference>